<sequence length="290" mass="30300">MNNVLLLARLSLSEALRKKLIVVLLLLTAAFLGFYLYGVLRLEQNLAERAADAGLSSGPRRGFGALPVVYAGIFGMYLVYFLGSLMAVLSTVASVSGDIESGVMQSVIARPVTRAQVVLGRWLGFTGMNVLYVTLVSAALLSGLYLITGYLPPEPVAAVAQVLLGIVLITSLTVLGSTLFATLANGIAVFVLYGLGSAGGILKSIGALANSPTMETLGNAANIAMPTNALWLGASYDLQTESALQIAQVARGANPFASTTPIEPGILVWALVYTALAVGAAMWSFSRRDL</sequence>
<dbReference type="PANTHER" id="PTHR43471">
    <property type="entry name" value="ABC TRANSPORTER PERMEASE"/>
    <property type="match status" value="1"/>
</dbReference>
<dbReference type="GO" id="GO:0140359">
    <property type="term" value="F:ABC-type transporter activity"/>
    <property type="evidence" value="ECO:0007669"/>
    <property type="project" value="InterPro"/>
</dbReference>
<proteinExistence type="predicted"/>
<accession>A0A2Z3JD92</accession>
<dbReference type="OrthoDB" id="5146022at2"/>
<name>A0A2Z3JD92_9DEIO</name>
<keyword evidence="1" id="KW-1133">Transmembrane helix</keyword>
<feature type="transmembrane region" description="Helical" evidence="1">
    <location>
        <begin position="266"/>
        <end position="285"/>
    </location>
</feature>
<dbReference type="KEGG" id="dez:DKM44_06960"/>
<reference evidence="2 3" key="1">
    <citation type="submission" date="2018-05" db="EMBL/GenBank/DDBJ databases">
        <title>Complete Genome Sequence of Deinococcus sp. strain 17bor-2.</title>
        <authorList>
            <person name="Srinivasan S."/>
        </authorList>
    </citation>
    <scope>NUCLEOTIDE SEQUENCE [LARGE SCALE GENOMIC DNA]</scope>
    <source>
        <strain evidence="2 3">17bor-2</strain>
    </source>
</reference>
<evidence type="ECO:0000313" key="2">
    <source>
        <dbReference type="EMBL" id="AWN23002.1"/>
    </source>
</evidence>
<gene>
    <name evidence="2" type="ORF">DKM44_06960</name>
</gene>
<dbReference type="Proteomes" id="UP000245368">
    <property type="component" value="Chromosome"/>
</dbReference>
<feature type="transmembrane region" description="Helical" evidence="1">
    <location>
        <begin position="130"/>
        <end position="151"/>
    </location>
</feature>
<dbReference type="PANTHER" id="PTHR43471:SF10">
    <property type="entry name" value="SLL1107 PROTEIN"/>
    <property type="match status" value="1"/>
</dbReference>
<dbReference type="EMBL" id="CP029494">
    <property type="protein sequence ID" value="AWN23002.1"/>
    <property type="molecule type" value="Genomic_DNA"/>
</dbReference>
<feature type="transmembrane region" description="Helical" evidence="1">
    <location>
        <begin position="20"/>
        <end position="40"/>
    </location>
</feature>
<feature type="transmembrane region" description="Helical" evidence="1">
    <location>
        <begin position="187"/>
        <end position="209"/>
    </location>
</feature>
<feature type="transmembrane region" description="Helical" evidence="1">
    <location>
        <begin position="68"/>
        <end position="89"/>
    </location>
</feature>
<dbReference type="Pfam" id="PF12679">
    <property type="entry name" value="ABC2_membrane_2"/>
    <property type="match status" value="1"/>
</dbReference>
<organism evidence="2 3">
    <name type="scientific">Deinococcus irradiatisoli</name>
    <dbReference type="NCBI Taxonomy" id="2202254"/>
    <lineage>
        <taxon>Bacteria</taxon>
        <taxon>Thermotogati</taxon>
        <taxon>Deinococcota</taxon>
        <taxon>Deinococci</taxon>
        <taxon>Deinococcales</taxon>
        <taxon>Deinococcaceae</taxon>
        <taxon>Deinococcus</taxon>
    </lineage>
</organism>
<keyword evidence="1" id="KW-0472">Membrane</keyword>
<keyword evidence="1" id="KW-0812">Transmembrane</keyword>
<evidence type="ECO:0000313" key="3">
    <source>
        <dbReference type="Proteomes" id="UP000245368"/>
    </source>
</evidence>
<protein>
    <submittedName>
        <fullName evidence="2">ABC transporter permease</fullName>
    </submittedName>
</protein>
<dbReference type="RefSeq" id="WP_109826439.1">
    <property type="nucleotide sequence ID" value="NZ_CP029494.1"/>
</dbReference>
<dbReference type="AlphaFoldDB" id="A0A2Z3JD92"/>
<keyword evidence="3" id="KW-1185">Reference proteome</keyword>
<feature type="transmembrane region" description="Helical" evidence="1">
    <location>
        <begin position="157"/>
        <end position="180"/>
    </location>
</feature>
<dbReference type="GO" id="GO:0005886">
    <property type="term" value="C:plasma membrane"/>
    <property type="evidence" value="ECO:0007669"/>
    <property type="project" value="UniProtKB-SubCell"/>
</dbReference>
<evidence type="ECO:0000256" key="1">
    <source>
        <dbReference type="SAM" id="Phobius"/>
    </source>
</evidence>